<comment type="catalytic activity">
    <reaction evidence="7">
        <text>L-cysteinyl-[protein] + hexadecanoyl-CoA = S-hexadecanoyl-L-cysteinyl-[protein] + CoA</text>
        <dbReference type="Rhea" id="RHEA:36683"/>
        <dbReference type="Rhea" id="RHEA-COMP:10131"/>
        <dbReference type="Rhea" id="RHEA-COMP:11032"/>
        <dbReference type="ChEBI" id="CHEBI:29950"/>
        <dbReference type="ChEBI" id="CHEBI:57287"/>
        <dbReference type="ChEBI" id="CHEBI:57379"/>
        <dbReference type="ChEBI" id="CHEBI:74151"/>
        <dbReference type="EC" id="2.3.1.225"/>
    </reaction>
</comment>
<dbReference type="GeneID" id="40316140"/>
<dbReference type="EC" id="2.3.1.225" evidence="7"/>
<proteinExistence type="inferred from homology"/>
<dbReference type="EMBL" id="MKKU01000100">
    <property type="protein sequence ID" value="RNF24466.1"/>
    <property type="molecule type" value="Genomic_DNA"/>
</dbReference>
<feature type="domain" description="Palmitoyltransferase DHHC" evidence="8">
    <location>
        <begin position="118"/>
        <end position="246"/>
    </location>
</feature>
<accession>A0A422Q3B8</accession>
<evidence type="ECO:0000256" key="1">
    <source>
        <dbReference type="ARBA" id="ARBA00004141"/>
    </source>
</evidence>
<keyword evidence="2 7" id="KW-0808">Transferase</keyword>
<comment type="domain">
    <text evidence="7">The DHHC domain is required for palmitoyltransferase activity.</text>
</comment>
<dbReference type="OrthoDB" id="9909019at2759"/>
<keyword evidence="10" id="KW-1185">Reference proteome</keyword>
<keyword evidence="5 7" id="KW-0472">Membrane</keyword>
<protein>
    <recommendedName>
        <fullName evidence="7">Palmitoyltransferase</fullName>
        <ecNumber evidence="7">2.3.1.225</ecNumber>
    </recommendedName>
</protein>
<evidence type="ECO:0000256" key="6">
    <source>
        <dbReference type="ARBA" id="ARBA00023315"/>
    </source>
</evidence>
<dbReference type="RefSeq" id="XP_029230457.1">
    <property type="nucleotide sequence ID" value="XM_029369454.1"/>
</dbReference>
<evidence type="ECO:0000259" key="8">
    <source>
        <dbReference type="Pfam" id="PF01529"/>
    </source>
</evidence>
<evidence type="ECO:0000256" key="2">
    <source>
        <dbReference type="ARBA" id="ARBA00022679"/>
    </source>
</evidence>
<keyword evidence="4 7" id="KW-1133">Transmembrane helix</keyword>
<comment type="subcellular location">
    <subcellularLocation>
        <location evidence="1">Membrane</location>
        <topology evidence="1">Multi-pass membrane protein</topology>
    </subcellularLocation>
</comment>
<organism evidence="9 10">
    <name type="scientific">Trypanosoma conorhini</name>
    <dbReference type="NCBI Taxonomy" id="83891"/>
    <lineage>
        <taxon>Eukaryota</taxon>
        <taxon>Discoba</taxon>
        <taxon>Euglenozoa</taxon>
        <taxon>Kinetoplastea</taxon>
        <taxon>Metakinetoplastina</taxon>
        <taxon>Trypanosomatida</taxon>
        <taxon>Trypanosomatidae</taxon>
        <taxon>Trypanosoma</taxon>
    </lineage>
</organism>
<evidence type="ECO:0000256" key="3">
    <source>
        <dbReference type="ARBA" id="ARBA00022692"/>
    </source>
</evidence>
<dbReference type="AlphaFoldDB" id="A0A422Q3B8"/>
<feature type="transmembrane region" description="Helical" evidence="7">
    <location>
        <begin position="163"/>
        <end position="187"/>
    </location>
</feature>
<keyword evidence="3 7" id="KW-0812">Transmembrane</keyword>
<gene>
    <name evidence="9" type="ORF">Tco025E_02529</name>
</gene>
<feature type="transmembrane region" description="Helical" evidence="7">
    <location>
        <begin position="21"/>
        <end position="48"/>
    </location>
</feature>
<evidence type="ECO:0000256" key="7">
    <source>
        <dbReference type="RuleBase" id="RU079119"/>
    </source>
</evidence>
<dbReference type="InterPro" id="IPR001594">
    <property type="entry name" value="Palmitoyltrfase_DHHC"/>
</dbReference>
<evidence type="ECO:0000313" key="10">
    <source>
        <dbReference type="Proteomes" id="UP000284403"/>
    </source>
</evidence>
<dbReference type="PROSITE" id="PS50216">
    <property type="entry name" value="DHHC"/>
    <property type="match status" value="1"/>
</dbReference>
<evidence type="ECO:0000256" key="5">
    <source>
        <dbReference type="ARBA" id="ARBA00023136"/>
    </source>
</evidence>
<keyword evidence="6 7" id="KW-0012">Acyltransferase</keyword>
<sequence>MGFPFPLLVRYINRCGALAYLGLQLGGILTLFCGISLIVGCTVAIARIALPLLATPGTPYFLLLWLTCSVLSFAILFNYVAAASFRGPVVDADETRRLAVEGESLPLQQRRRLLDAPARHCGKCRRFKAPREHHCRMCNRCVTKMDHHCPWINNCVDAENHRYFFLLLVYLFVSTGVAVLVLSVAYARILWLEAPLLGIYGPCINRLLTFPMFFTWVLCVTIFFCMFFFVGWTLFHILRNETQIERFVVGEKERQSRNTMVPFRNPYDLGRWRNVLMLLETSDDPVLPRARSGGTVAKVALLLWLALPTLRPSSCDGVHYPAFDEELLLPV</sequence>
<dbReference type="InterPro" id="IPR039859">
    <property type="entry name" value="PFA4/ZDH16/20/ERF2-like"/>
</dbReference>
<dbReference type="Pfam" id="PF01529">
    <property type="entry name" value="DHHC"/>
    <property type="match status" value="1"/>
</dbReference>
<comment type="similarity">
    <text evidence="7">Belongs to the DHHC palmitoyltransferase family.</text>
</comment>
<dbReference type="GO" id="GO:0019706">
    <property type="term" value="F:protein-cysteine S-palmitoyltransferase activity"/>
    <property type="evidence" value="ECO:0007669"/>
    <property type="project" value="UniProtKB-EC"/>
</dbReference>
<dbReference type="GO" id="GO:0016020">
    <property type="term" value="C:membrane"/>
    <property type="evidence" value="ECO:0007669"/>
    <property type="project" value="UniProtKB-SubCell"/>
</dbReference>
<feature type="transmembrane region" description="Helical" evidence="7">
    <location>
        <begin position="60"/>
        <end position="81"/>
    </location>
</feature>
<dbReference type="Proteomes" id="UP000284403">
    <property type="component" value="Unassembled WGS sequence"/>
</dbReference>
<reference evidence="9 10" key="1">
    <citation type="journal article" date="2018" name="BMC Genomics">
        <title>Genomic comparison of Trypanosoma conorhini and Trypanosoma rangeli to Trypanosoma cruzi strains of high and low virulence.</title>
        <authorList>
            <person name="Bradwell K.R."/>
            <person name="Koparde V.N."/>
            <person name="Matveyev A.V."/>
            <person name="Serrano M.G."/>
            <person name="Alves J.M."/>
            <person name="Parikh H."/>
            <person name="Huang B."/>
            <person name="Lee V."/>
            <person name="Espinosa-Alvarez O."/>
            <person name="Ortiz P.A."/>
            <person name="Costa-Martins A.G."/>
            <person name="Teixeira M.M."/>
            <person name="Buck G.A."/>
        </authorList>
    </citation>
    <scope>NUCLEOTIDE SEQUENCE [LARGE SCALE GENOMIC DNA]</scope>
    <source>
        <strain evidence="9 10">025E</strain>
    </source>
</reference>
<evidence type="ECO:0000313" key="9">
    <source>
        <dbReference type="EMBL" id="RNF24466.1"/>
    </source>
</evidence>
<evidence type="ECO:0000256" key="4">
    <source>
        <dbReference type="ARBA" id="ARBA00022989"/>
    </source>
</evidence>
<comment type="caution">
    <text evidence="9">The sequence shown here is derived from an EMBL/GenBank/DDBJ whole genome shotgun (WGS) entry which is preliminary data.</text>
</comment>
<dbReference type="PANTHER" id="PTHR12246">
    <property type="entry name" value="PALMITOYLTRANSFERASE ZDHHC16"/>
    <property type="match status" value="1"/>
</dbReference>
<feature type="transmembrane region" description="Helical" evidence="7">
    <location>
        <begin position="213"/>
        <end position="238"/>
    </location>
</feature>
<name>A0A422Q3B8_9TRYP</name>